<dbReference type="UniPathway" id="UPA00047">
    <property type="reaction ID" value="UER00066"/>
</dbReference>
<dbReference type="InterPro" id="IPR036230">
    <property type="entry name" value="LeuA_allosteric_dom_sf"/>
</dbReference>
<comment type="catalytic activity">
    <reaction evidence="7">
        <text>pyruvate + acetyl-CoA + H2O = (3R)-citramalate + CoA + H(+)</text>
        <dbReference type="Rhea" id="RHEA:19045"/>
        <dbReference type="ChEBI" id="CHEBI:15361"/>
        <dbReference type="ChEBI" id="CHEBI:15377"/>
        <dbReference type="ChEBI" id="CHEBI:15378"/>
        <dbReference type="ChEBI" id="CHEBI:30934"/>
        <dbReference type="ChEBI" id="CHEBI:57287"/>
        <dbReference type="ChEBI" id="CHEBI:57288"/>
        <dbReference type="EC" id="2.3.3.21"/>
    </reaction>
</comment>
<evidence type="ECO:0000256" key="8">
    <source>
        <dbReference type="NCBIfam" id="TIGR00977"/>
    </source>
</evidence>
<dbReference type="GO" id="GO:0043714">
    <property type="term" value="F:(R)-citramalate synthase activity"/>
    <property type="evidence" value="ECO:0007669"/>
    <property type="project" value="UniProtKB-UniRule"/>
</dbReference>
<comment type="similarity">
    <text evidence="2 9">Belongs to the alpha-IPM synthase/homocitrate synthase family.</text>
</comment>
<keyword evidence="4" id="KW-0412">Isoleucine biosynthesis</keyword>
<dbReference type="Gene3D" id="3.20.20.70">
    <property type="entry name" value="Aldolase class I"/>
    <property type="match status" value="1"/>
</dbReference>
<dbReference type="CDD" id="cd07941">
    <property type="entry name" value="DRE_TIM_LeuA3"/>
    <property type="match status" value="1"/>
</dbReference>
<dbReference type="PROSITE" id="PS50991">
    <property type="entry name" value="PYR_CT"/>
    <property type="match status" value="1"/>
</dbReference>
<reference evidence="11 12" key="1">
    <citation type="submission" date="2019-02" db="EMBL/GenBank/DDBJ databases">
        <title>Deep-cultivation of Planctomycetes and their phenomic and genomic characterization uncovers novel biology.</title>
        <authorList>
            <person name="Wiegand S."/>
            <person name="Jogler M."/>
            <person name="Boedeker C."/>
            <person name="Pinto D."/>
            <person name="Vollmers J."/>
            <person name="Rivas-Marin E."/>
            <person name="Kohn T."/>
            <person name="Peeters S.H."/>
            <person name="Heuer A."/>
            <person name="Rast P."/>
            <person name="Oberbeckmann S."/>
            <person name="Bunk B."/>
            <person name="Jeske O."/>
            <person name="Meyerdierks A."/>
            <person name="Storesund J.E."/>
            <person name="Kallscheuer N."/>
            <person name="Luecker S."/>
            <person name="Lage O.M."/>
            <person name="Pohl T."/>
            <person name="Merkel B.J."/>
            <person name="Hornburger P."/>
            <person name="Mueller R.-W."/>
            <person name="Bruemmer F."/>
            <person name="Labrenz M."/>
            <person name="Spormann A.M."/>
            <person name="Op den Camp H."/>
            <person name="Overmann J."/>
            <person name="Amann R."/>
            <person name="Jetten M.S.M."/>
            <person name="Mascher T."/>
            <person name="Medema M.H."/>
            <person name="Devos D.P."/>
            <person name="Kaster A.-K."/>
            <person name="Ovreas L."/>
            <person name="Rohde M."/>
            <person name="Galperin M.Y."/>
            <person name="Jogler C."/>
        </authorList>
    </citation>
    <scope>NUCLEOTIDE SEQUENCE [LARGE SCALE GENOMIC DNA]</scope>
    <source>
        <strain evidence="11 12">Spa11</strain>
    </source>
</reference>
<dbReference type="KEGG" id="bmei:Spa11_05860"/>
<name>A0A518K3M9_9BACT</name>
<dbReference type="Pfam" id="PF08502">
    <property type="entry name" value="LeuA_dimer"/>
    <property type="match status" value="1"/>
</dbReference>
<dbReference type="Pfam" id="PF22617">
    <property type="entry name" value="HCS_D2"/>
    <property type="match status" value="1"/>
</dbReference>
<evidence type="ECO:0000256" key="5">
    <source>
        <dbReference type="ARBA" id="ARBA00022679"/>
    </source>
</evidence>
<dbReference type="SUPFAM" id="SSF110921">
    <property type="entry name" value="2-isopropylmalate synthase LeuA, allosteric (dimerisation) domain"/>
    <property type="match status" value="1"/>
</dbReference>
<dbReference type="PROSITE" id="PS00815">
    <property type="entry name" value="AIPM_HOMOCIT_SYNTH_1"/>
    <property type="match status" value="1"/>
</dbReference>
<dbReference type="GO" id="GO:0009097">
    <property type="term" value="P:isoleucine biosynthetic process"/>
    <property type="evidence" value="ECO:0007669"/>
    <property type="project" value="UniProtKB-UniRule"/>
</dbReference>
<comment type="pathway">
    <text evidence="1">Amino-acid biosynthesis; L-isoleucine biosynthesis; 2-oxobutanoate from pyruvate: step 1/3.</text>
</comment>
<dbReference type="GO" id="GO:0009098">
    <property type="term" value="P:L-leucine biosynthetic process"/>
    <property type="evidence" value="ECO:0007669"/>
    <property type="project" value="InterPro"/>
</dbReference>
<dbReference type="SUPFAM" id="SSF51569">
    <property type="entry name" value="Aldolase"/>
    <property type="match status" value="1"/>
</dbReference>
<dbReference type="EMBL" id="CP036349">
    <property type="protein sequence ID" value="QDV72411.1"/>
    <property type="molecule type" value="Genomic_DNA"/>
</dbReference>
<evidence type="ECO:0000256" key="6">
    <source>
        <dbReference type="ARBA" id="ARBA00023304"/>
    </source>
</evidence>
<dbReference type="EC" id="2.3.3.21" evidence="8"/>
<keyword evidence="11" id="KW-0012">Acyltransferase</keyword>
<keyword evidence="12" id="KW-1185">Reference proteome</keyword>
<sequence length="521" mass="56744">MTKIELYDTTLRDGAQGEGVNFSLDDKVLIARRLDEMGFDFIEGGFPLSNPKDAEFFERLKKEPLKNSKACAFGMTRRRGVKAADDPGMKALLHSETPVVTIVGKTSDFHVAEVLRVSEQENIDMIAETIAYFVSQGREVVYDCEHFFDGWKSNPAYAAKTIQAAAQAGALRIVMCDTNGGTLPEEIARFTKEAAAAVDTPLGIHTHNDCELAVANSLAAVDAGAVHVQGTINGLGERCGNADLISIAANLALKKEGYEVLSPKKIARLSELSGYVYEIGNLLRRINQPFVGPSAFAHKGGMHVHAVNRVAHSYEHIPPETVGNERRILVSELSGRSNIIATATKLGLAEDADLMNRVLEEIVNRENRGYQYEAAEASFALLVRKLAGTFVPHFTLEKYHVTSENQGAGATTEATVKLHVHDEVEHRVAEGDGPINALDAALRKALKAHYPKLAQMSLVDYKVRVINSEAATAASVRVVIESRDESDGETWGTVGVDENVIQASWEALVDSIEYKLCKDEG</sequence>
<dbReference type="GO" id="GO:0003852">
    <property type="term" value="F:2-isopropylmalate synthase activity"/>
    <property type="evidence" value="ECO:0007669"/>
    <property type="project" value="InterPro"/>
</dbReference>
<feature type="domain" description="Pyruvate carboxyltransferase" evidence="10">
    <location>
        <begin position="4"/>
        <end position="270"/>
    </location>
</feature>
<dbReference type="PANTHER" id="PTHR43538">
    <property type="entry name" value="ALPHA-IPM SYNTHASE/HOMOCITRATE SYNTHASE"/>
    <property type="match status" value="1"/>
</dbReference>
<organism evidence="11 12">
    <name type="scientific">Botrimarina mediterranea</name>
    <dbReference type="NCBI Taxonomy" id="2528022"/>
    <lineage>
        <taxon>Bacteria</taxon>
        <taxon>Pseudomonadati</taxon>
        <taxon>Planctomycetota</taxon>
        <taxon>Planctomycetia</taxon>
        <taxon>Pirellulales</taxon>
        <taxon>Lacipirellulaceae</taxon>
        <taxon>Botrimarina</taxon>
    </lineage>
</organism>
<dbReference type="AlphaFoldDB" id="A0A518K3M9"/>
<dbReference type="InterPro" id="IPR013709">
    <property type="entry name" value="2-isopropylmalate_synth_dimer"/>
</dbReference>
<evidence type="ECO:0000256" key="3">
    <source>
        <dbReference type="ARBA" id="ARBA00022605"/>
    </source>
</evidence>
<dbReference type="InterPro" id="IPR054691">
    <property type="entry name" value="LeuA/HCS_post-cat"/>
</dbReference>
<dbReference type="InterPro" id="IPR005675">
    <property type="entry name" value="Citramal_synthase"/>
</dbReference>
<proteinExistence type="inferred from homology"/>
<dbReference type="RefSeq" id="WP_145107173.1">
    <property type="nucleotide sequence ID" value="NZ_CP036349.1"/>
</dbReference>
<accession>A0A518K3M9</accession>
<dbReference type="PANTHER" id="PTHR43538:SF1">
    <property type="entry name" value="(R)-CITRAMALATE SYNTHASE"/>
    <property type="match status" value="1"/>
</dbReference>
<protein>
    <recommendedName>
        <fullName evidence="8">Citramalate synthase</fullName>
        <ecNumber evidence="8">2.3.3.21</ecNumber>
    </recommendedName>
</protein>
<keyword evidence="3" id="KW-0028">Amino-acid biosynthesis</keyword>
<evidence type="ECO:0000313" key="12">
    <source>
        <dbReference type="Proteomes" id="UP000316426"/>
    </source>
</evidence>
<dbReference type="Proteomes" id="UP000316426">
    <property type="component" value="Chromosome"/>
</dbReference>
<dbReference type="InterPro" id="IPR013785">
    <property type="entry name" value="Aldolase_TIM"/>
</dbReference>
<dbReference type="Gene3D" id="1.10.238.260">
    <property type="match status" value="1"/>
</dbReference>
<dbReference type="InterPro" id="IPR000891">
    <property type="entry name" value="PYR_CT"/>
</dbReference>
<gene>
    <name evidence="11" type="primary">leuA_1</name>
    <name evidence="11" type="ORF">Spa11_05860</name>
</gene>
<keyword evidence="6" id="KW-0100">Branched-chain amino acid biosynthesis</keyword>
<keyword evidence="5 9" id="KW-0808">Transferase</keyword>
<evidence type="ECO:0000259" key="10">
    <source>
        <dbReference type="PROSITE" id="PS50991"/>
    </source>
</evidence>
<evidence type="ECO:0000256" key="9">
    <source>
        <dbReference type="RuleBase" id="RU003523"/>
    </source>
</evidence>
<dbReference type="Gene3D" id="3.30.160.270">
    <property type="match status" value="1"/>
</dbReference>
<evidence type="ECO:0000256" key="2">
    <source>
        <dbReference type="ARBA" id="ARBA00006154"/>
    </source>
</evidence>
<dbReference type="NCBIfam" id="TIGR00977">
    <property type="entry name" value="citramal_synth"/>
    <property type="match status" value="1"/>
</dbReference>
<evidence type="ECO:0000256" key="7">
    <source>
        <dbReference type="ARBA" id="ARBA00048263"/>
    </source>
</evidence>
<dbReference type="Pfam" id="PF00682">
    <property type="entry name" value="HMGL-like"/>
    <property type="match status" value="1"/>
</dbReference>
<evidence type="ECO:0000256" key="1">
    <source>
        <dbReference type="ARBA" id="ARBA00004743"/>
    </source>
</evidence>
<evidence type="ECO:0000313" key="11">
    <source>
        <dbReference type="EMBL" id="QDV72411.1"/>
    </source>
</evidence>
<dbReference type="InterPro" id="IPR002034">
    <property type="entry name" value="AIPM/Hcit_synth_CS"/>
</dbReference>
<dbReference type="SMART" id="SM00917">
    <property type="entry name" value="LeuA_dimer"/>
    <property type="match status" value="1"/>
</dbReference>
<evidence type="ECO:0000256" key="4">
    <source>
        <dbReference type="ARBA" id="ARBA00022624"/>
    </source>
</evidence>